<dbReference type="SMART" id="SM00343">
    <property type="entry name" value="ZnF_C2HC"/>
    <property type="match status" value="2"/>
</dbReference>
<dbReference type="InterPro" id="IPR050951">
    <property type="entry name" value="Retrovirus_Pol_polyprotein"/>
</dbReference>
<reference evidence="13 14" key="1">
    <citation type="submission" date="2019-08" db="EMBL/GenBank/DDBJ databases">
        <title>Whole genome of Aphis craccivora.</title>
        <authorList>
            <person name="Voronova N.V."/>
            <person name="Shulinski R.S."/>
            <person name="Bandarenka Y.V."/>
            <person name="Zhorov D.G."/>
            <person name="Warner D."/>
        </authorList>
    </citation>
    <scope>NUCLEOTIDE SEQUENCE [LARGE SCALE GENOMIC DNA]</scope>
    <source>
        <strain evidence="13">180601</strain>
        <tissue evidence="13">Whole Body</tissue>
    </source>
</reference>
<keyword evidence="2" id="KW-0808">Transferase</keyword>
<feature type="compositionally biased region" description="Basic and acidic residues" evidence="9">
    <location>
        <begin position="1502"/>
        <end position="1530"/>
    </location>
</feature>
<dbReference type="InterPro" id="IPR001584">
    <property type="entry name" value="Integrase_cat-core"/>
</dbReference>
<keyword evidence="5" id="KW-0255">Endonuclease</keyword>
<dbReference type="SUPFAM" id="SSF56672">
    <property type="entry name" value="DNA/RNA polymerases"/>
    <property type="match status" value="1"/>
</dbReference>
<dbReference type="CDD" id="cd00303">
    <property type="entry name" value="retropepsin_like"/>
    <property type="match status" value="1"/>
</dbReference>
<dbReference type="InterPro" id="IPR043128">
    <property type="entry name" value="Rev_trsase/Diguanyl_cyclase"/>
</dbReference>
<keyword evidence="4" id="KW-0540">Nuclease</keyword>
<dbReference type="InterPro" id="IPR041373">
    <property type="entry name" value="RT_RNaseH"/>
</dbReference>
<feature type="domain" description="CCHC-type" evidence="10">
    <location>
        <begin position="347"/>
        <end position="363"/>
    </location>
</feature>
<evidence type="ECO:0000259" key="12">
    <source>
        <dbReference type="PROSITE" id="PS50994"/>
    </source>
</evidence>
<dbReference type="PANTHER" id="PTHR37984:SF5">
    <property type="entry name" value="PROTEIN NYNRIN-LIKE"/>
    <property type="match status" value="1"/>
</dbReference>
<dbReference type="Pfam" id="PF17917">
    <property type="entry name" value="RT_RNaseH"/>
    <property type="match status" value="1"/>
</dbReference>
<evidence type="ECO:0000256" key="8">
    <source>
        <dbReference type="PROSITE-ProRule" id="PRU00047"/>
    </source>
</evidence>
<dbReference type="Pfam" id="PF00078">
    <property type="entry name" value="RVT_1"/>
    <property type="match status" value="1"/>
</dbReference>
<dbReference type="PROSITE" id="PS50994">
    <property type="entry name" value="INTEGRASE"/>
    <property type="match status" value="1"/>
</dbReference>
<dbReference type="GO" id="GO:0004519">
    <property type="term" value="F:endonuclease activity"/>
    <property type="evidence" value="ECO:0007669"/>
    <property type="project" value="UniProtKB-KW"/>
</dbReference>
<dbReference type="OrthoDB" id="6597671at2759"/>
<dbReference type="SUPFAM" id="SSF57756">
    <property type="entry name" value="Retrovirus zinc finger-like domains"/>
    <property type="match status" value="1"/>
</dbReference>
<dbReference type="InterPro" id="IPR036397">
    <property type="entry name" value="RNaseH_sf"/>
</dbReference>
<dbReference type="GO" id="GO:0006508">
    <property type="term" value="P:proteolysis"/>
    <property type="evidence" value="ECO:0007669"/>
    <property type="project" value="InterPro"/>
</dbReference>
<dbReference type="InterPro" id="IPR036875">
    <property type="entry name" value="Znf_CCHC_sf"/>
</dbReference>
<dbReference type="FunFam" id="3.30.420.10:FF:000032">
    <property type="entry name" value="Retrovirus-related Pol polyprotein from transposon 297-like Protein"/>
    <property type="match status" value="1"/>
</dbReference>
<dbReference type="GO" id="GO:0003676">
    <property type="term" value="F:nucleic acid binding"/>
    <property type="evidence" value="ECO:0007669"/>
    <property type="project" value="InterPro"/>
</dbReference>
<evidence type="ECO:0000256" key="5">
    <source>
        <dbReference type="ARBA" id="ARBA00022759"/>
    </source>
</evidence>
<dbReference type="FunFam" id="1.10.340.70:FF:000001">
    <property type="entry name" value="Retrovirus-related Pol polyprotein from transposon gypsy-like Protein"/>
    <property type="match status" value="1"/>
</dbReference>
<evidence type="ECO:0000256" key="3">
    <source>
        <dbReference type="ARBA" id="ARBA00022695"/>
    </source>
</evidence>
<keyword evidence="8" id="KW-0863">Zinc-finger</keyword>
<dbReference type="SUPFAM" id="SSF50630">
    <property type="entry name" value="Acid proteases"/>
    <property type="match status" value="1"/>
</dbReference>
<feature type="non-terminal residue" evidence="13">
    <location>
        <position position="1"/>
    </location>
</feature>
<evidence type="ECO:0000256" key="7">
    <source>
        <dbReference type="ARBA" id="ARBA00022918"/>
    </source>
</evidence>
<gene>
    <name evidence="13" type="ORF">FWK35_00037933</name>
</gene>
<dbReference type="GO" id="GO:0015074">
    <property type="term" value="P:DNA integration"/>
    <property type="evidence" value="ECO:0007669"/>
    <property type="project" value="InterPro"/>
</dbReference>
<dbReference type="Proteomes" id="UP000478052">
    <property type="component" value="Unassembled WGS sequence"/>
</dbReference>
<dbReference type="GO" id="GO:0003964">
    <property type="term" value="F:RNA-directed DNA polymerase activity"/>
    <property type="evidence" value="ECO:0007669"/>
    <property type="project" value="UniProtKB-KW"/>
</dbReference>
<feature type="domain" description="Reverse transcriptase" evidence="11">
    <location>
        <begin position="681"/>
        <end position="876"/>
    </location>
</feature>
<evidence type="ECO:0000256" key="1">
    <source>
        <dbReference type="ARBA" id="ARBA00012493"/>
    </source>
</evidence>
<comment type="caution">
    <text evidence="13">The sequence shown here is derived from an EMBL/GenBank/DDBJ whole genome shotgun (WGS) entry which is preliminary data.</text>
</comment>
<dbReference type="InterPro" id="IPR001969">
    <property type="entry name" value="Aspartic_peptidase_AS"/>
</dbReference>
<evidence type="ECO:0000256" key="4">
    <source>
        <dbReference type="ARBA" id="ARBA00022722"/>
    </source>
</evidence>
<dbReference type="FunFam" id="3.30.70.270:FF:000026">
    <property type="entry name" value="Transposon Ty3-G Gag-Pol polyprotein"/>
    <property type="match status" value="1"/>
</dbReference>
<feature type="region of interest" description="Disordered" evidence="9">
    <location>
        <begin position="1492"/>
        <end position="1544"/>
    </location>
</feature>
<dbReference type="InterPro" id="IPR041588">
    <property type="entry name" value="Integrase_H2C2"/>
</dbReference>
<evidence type="ECO:0000259" key="11">
    <source>
        <dbReference type="PROSITE" id="PS50878"/>
    </source>
</evidence>
<dbReference type="Gene3D" id="3.30.70.270">
    <property type="match status" value="2"/>
</dbReference>
<dbReference type="PANTHER" id="PTHR37984">
    <property type="entry name" value="PROTEIN CBG26694"/>
    <property type="match status" value="1"/>
</dbReference>
<dbReference type="Pfam" id="PF00098">
    <property type="entry name" value="zf-CCHC"/>
    <property type="match status" value="1"/>
</dbReference>
<dbReference type="PROSITE" id="PS50878">
    <property type="entry name" value="RT_POL"/>
    <property type="match status" value="1"/>
</dbReference>
<evidence type="ECO:0000313" key="14">
    <source>
        <dbReference type="Proteomes" id="UP000478052"/>
    </source>
</evidence>
<dbReference type="PROSITE" id="PS50158">
    <property type="entry name" value="ZF_CCHC"/>
    <property type="match status" value="1"/>
</dbReference>
<evidence type="ECO:0000256" key="9">
    <source>
        <dbReference type="SAM" id="MobiDB-lite"/>
    </source>
</evidence>
<feature type="domain" description="Integrase catalytic" evidence="12">
    <location>
        <begin position="1212"/>
        <end position="1369"/>
    </location>
</feature>
<evidence type="ECO:0000256" key="6">
    <source>
        <dbReference type="ARBA" id="ARBA00022801"/>
    </source>
</evidence>
<dbReference type="EMBL" id="VUJU01009855">
    <property type="protein sequence ID" value="KAF0717206.1"/>
    <property type="molecule type" value="Genomic_DNA"/>
</dbReference>
<dbReference type="InterPro" id="IPR001878">
    <property type="entry name" value="Znf_CCHC"/>
</dbReference>
<dbReference type="EC" id="2.7.7.49" evidence="1"/>
<keyword evidence="8" id="KW-0862">Zinc</keyword>
<dbReference type="Gene3D" id="4.10.60.10">
    <property type="entry name" value="Zinc finger, CCHC-type"/>
    <property type="match status" value="1"/>
</dbReference>
<name>A0A6G0W341_APHCR</name>
<dbReference type="CDD" id="cd01647">
    <property type="entry name" value="RT_LTR"/>
    <property type="match status" value="1"/>
</dbReference>
<dbReference type="InterPro" id="IPR000477">
    <property type="entry name" value="RT_dom"/>
</dbReference>
<dbReference type="Gene3D" id="1.10.340.70">
    <property type="match status" value="1"/>
</dbReference>
<dbReference type="Pfam" id="PF13650">
    <property type="entry name" value="Asp_protease_2"/>
    <property type="match status" value="1"/>
</dbReference>
<keyword evidence="3" id="KW-0548">Nucleotidyltransferase</keyword>
<evidence type="ECO:0000256" key="2">
    <source>
        <dbReference type="ARBA" id="ARBA00022679"/>
    </source>
</evidence>
<dbReference type="Gene3D" id="2.40.70.10">
    <property type="entry name" value="Acid Proteases"/>
    <property type="match status" value="1"/>
</dbReference>
<proteinExistence type="predicted"/>
<evidence type="ECO:0000259" key="10">
    <source>
        <dbReference type="PROSITE" id="PS50158"/>
    </source>
</evidence>
<keyword evidence="7" id="KW-0695">RNA-directed DNA polymerase</keyword>
<dbReference type="InterPro" id="IPR012337">
    <property type="entry name" value="RNaseH-like_sf"/>
</dbReference>
<dbReference type="InterPro" id="IPR043502">
    <property type="entry name" value="DNA/RNA_pol_sf"/>
</dbReference>
<feature type="non-terminal residue" evidence="13">
    <location>
        <position position="1544"/>
    </location>
</feature>
<accession>A0A6G0W341</accession>
<sequence length="1544" mass="176385">KWDILLPNEKSAISSVANAENGCGTVASAIRLRLEHNLKICVRLTITIVIVVYLGNDQFRYLLSPYQSVDKQTSDIMGNETGANPNNSLPVQSDMADLVRAMLEQNRLREQQMEQIIIKLMNNQKATTPMMLPNLTKTIPMFNGETGDTDAAVEWLNALKTAAQLNGWPDESTLEAGRSYLEGAARNWYLSHMVELNTFDKFSKSFEAMFMAPEEVTETWKRMYERVQQKNETVFAYFHDKVRMCRRLKLSMSETKKTICVGLHSRDLSSALMSNGHVLEEELMADIREFNEVSLIRGERFHNTSTPGRQVLTARSTSVPKVGTDKQDAITSNPIKKEFRKTYDGPRCYNCKLNGHIARDCTQPRRPLKCTKCKLEGHTVKYCQVTNTPDVSLVSCQNKSKFMYYMKEVRINDNKKTVRGLVDTGSAFTIITNTIAKSYGLEVRPKTVNMYVYGNAQSIASCGETQATIHVDEVSELITLVVVDDQVQQYDMIIGRSFTDCENVTFIKTADQLQFAYGMMMPYQEGGIPYESVSKQIVRVVCENENIPANSMKMIKVNAGDHDVEVMLINDEDTEIRLNRDQSVGVIRAGQKFTENNHDVKTPITAEMVKCGSTFSNDEVDKLVQLLNQYRECFAFNLKELGCTDVLAMDIVDDGKPVMSKPYRASASERETISRIVQEWKEAGIVTETKSAYASPVLLVTKKDGDARLVVDYRKLNAQTVRKVFPTPNLDEHLETLHGATSFTTLDLASGYLQVPLTETAKEKTAFITPSESGQFERMVFGLINAPYEFSRLMQRILQPLKNRVAMWYWDDILVPSTSFQDMLHRLSQVFDALREAKLTLKLNGVRPGDQKAIAIQQYPKPKDKHEVRRFLGLCGFFRRFIPRYEEIARPISDLLRDNVQFEWTESQEEAYSNLKDRLVSKPVLQIFNPDADTELHCDASSVGLSGMLLQRGVDKRLHLVHAVSKKTTSAERHYHSSKQELMAVVWSMCRLRPYLIGIKFLVVTDCQAIVHLNTQKTLNPQVARWATLLSEYNFDIKHRPGSKMDHIDALSRAPASISQDTETELLGEHMEVFVTMTEEDQVIAMQQTDVKLKAIMGILNQEGFDRTPIEAEGVKDYQLHHGILYKKVTLDDNETRLLWVVPESMRKSIVVRFHDLAGHFAVDRTVRKIKEKYYFPRMRRYVKMHIKCCPECILIKTPRGRQQGELHPITPGKRPFEVVNIDHIGPFVKSTKGNSHIMVLIDNLTKYVKLFPVKSCDTAGVVTNLQTFVLSFGAPKRIISDRGTAFTSKAFEAFCAQYGIRHTLNSVRHPQSNEQVERVNSTLVPVMQSTMESDRTWDKHISDIECHLNNAYNKTIGDTPFHVLFGYYPTFRDGVLHRVTTNEVWDSTEQIQNKIRERIVREHQQWKQRYDSKHVKPIRYEIGEVVFIRRPPEVTGDSTKLQFKYRGPLVVTEVLPNDVYRVAGLRVEAGKRYVTVAHVSHIKGYHLPVNEKSNEDFTTTGHDEEDRPRDLSNTDKIESDQLEENDKQSKRVRKTPAWHSTYQ</sequence>
<organism evidence="13 14">
    <name type="scientific">Aphis craccivora</name>
    <name type="common">Cowpea aphid</name>
    <dbReference type="NCBI Taxonomy" id="307492"/>
    <lineage>
        <taxon>Eukaryota</taxon>
        <taxon>Metazoa</taxon>
        <taxon>Ecdysozoa</taxon>
        <taxon>Arthropoda</taxon>
        <taxon>Hexapoda</taxon>
        <taxon>Insecta</taxon>
        <taxon>Pterygota</taxon>
        <taxon>Neoptera</taxon>
        <taxon>Paraneoptera</taxon>
        <taxon>Hemiptera</taxon>
        <taxon>Sternorrhyncha</taxon>
        <taxon>Aphidomorpha</taxon>
        <taxon>Aphidoidea</taxon>
        <taxon>Aphididae</taxon>
        <taxon>Aphidini</taxon>
        <taxon>Aphis</taxon>
        <taxon>Aphis</taxon>
    </lineage>
</organism>
<dbReference type="Gene3D" id="3.30.420.10">
    <property type="entry name" value="Ribonuclease H-like superfamily/Ribonuclease H"/>
    <property type="match status" value="1"/>
</dbReference>
<protein>
    <recommendedName>
        <fullName evidence="1">RNA-directed DNA polymerase</fullName>
        <ecNumber evidence="1">2.7.7.49</ecNumber>
    </recommendedName>
</protein>
<dbReference type="GO" id="GO:0004190">
    <property type="term" value="F:aspartic-type endopeptidase activity"/>
    <property type="evidence" value="ECO:0007669"/>
    <property type="project" value="InterPro"/>
</dbReference>
<dbReference type="CDD" id="cd09274">
    <property type="entry name" value="RNase_HI_RT_Ty3"/>
    <property type="match status" value="1"/>
</dbReference>
<dbReference type="GO" id="GO:0008270">
    <property type="term" value="F:zinc ion binding"/>
    <property type="evidence" value="ECO:0007669"/>
    <property type="project" value="UniProtKB-KW"/>
</dbReference>
<keyword evidence="14" id="KW-1185">Reference proteome</keyword>
<keyword evidence="8" id="KW-0479">Metal-binding</keyword>
<dbReference type="Pfam" id="PF00665">
    <property type="entry name" value="rve"/>
    <property type="match status" value="1"/>
</dbReference>
<dbReference type="Gene3D" id="3.10.10.10">
    <property type="entry name" value="HIV Type 1 Reverse Transcriptase, subunit A, domain 1"/>
    <property type="match status" value="1"/>
</dbReference>
<dbReference type="PROSITE" id="PS00141">
    <property type="entry name" value="ASP_PROTEASE"/>
    <property type="match status" value="1"/>
</dbReference>
<evidence type="ECO:0000313" key="13">
    <source>
        <dbReference type="EMBL" id="KAF0717206.1"/>
    </source>
</evidence>
<dbReference type="InterPro" id="IPR021109">
    <property type="entry name" value="Peptidase_aspartic_dom_sf"/>
</dbReference>
<dbReference type="SUPFAM" id="SSF53098">
    <property type="entry name" value="Ribonuclease H-like"/>
    <property type="match status" value="1"/>
</dbReference>
<dbReference type="Pfam" id="PF17921">
    <property type="entry name" value="Integrase_H2C2"/>
    <property type="match status" value="1"/>
</dbReference>
<dbReference type="GO" id="GO:0042575">
    <property type="term" value="C:DNA polymerase complex"/>
    <property type="evidence" value="ECO:0007669"/>
    <property type="project" value="UniProtKB-ARBA"/>
</dbReference>
<keyword evidence="6" id="KW-0378">Hydrolase</keyword>